<accession>A0A158KH15</accession>
<organism evidence="1 2">
    <name type="scientific">Caballeronia terrestris</name>
    <dbReference type="NCBI Taxonomy" id="1226301"/>
    <lineage>
        <taxon>Bacteria</taxon>
        <taxon>Pseudomonadati</taxon>
        <taxon>Pseudomonadota</taxon>
        <taxon>Betaproteobacteria</taxon>
        <taxon>Burkholderiales</taxon>
        <taxon>Burkholderiaceae</taxon>
        <taxon>Caballeronia</taxon>
    </lineage>
</organism>
<name>A0A158KH15_9BURK</name>
<proteinExistence type="predicted"/>
<dbReference type="RefSeq" id="WP_087659439.1">
    <property type="nucleotide sequence ID" value="NZ_FCOL02000055.1"/>
</dbReference>
<dbReference type="EMBL" id="FCOL02000055">
    <property type="protein sequence ID" value="SAL80436.1"/>
    <property type="molecule type" value="Genomic_DNA"/>
</dbReference>
<evidence type="ECO:0000313" key="1">
    <source>
        <dbReference type="EMBL" id="SAL80436.1"/>
    </source>
</evidence>
<gene>
    <name evidence="1" type="ORF">AWB67_05623</name>
</gene>
<sequence>MHQIAIAVRDRDLFLEATVVRAATGDVYVNFPRDHVAGWKPHSSYHASGQHHQKSYEKAFLVQKKQQPDESFKDAVNVVTWGLDSAGHKALNLPCDPHDFSEVFEIPISLLRPEKYKTHVSVDLAEPGTEPLLVPGAKVFQQERYRDSEPWIVLTLFES</sequence>
<protein>
    <submittedName>
        <fullName evidence="1">Uncharacterized protein</fullName>
    </submittedName>
</protein>
<comment type="caution">
    <text evidence="1">The sequence shown here is derived from an EMBL/GenBank/DDBJ whole genome shotgun (WGS) entry which is preliminary data.</text>
</comment>
<evidence type="ECO:0000313" key="2">
    <source>
        <dbReference type="Proteomes" id="UP000054925"/>
    </source>
</evidence>
<reference evidence="1" key="1">
    <citation type="submission" date="2016-01" db="EMBL/GenBank/DDBJ databases">
        <authorList>
            <person name="Peeters C."/>
        </authorList>
    </citation>
    <scope>NUCLEOTIDE SEQUENCE [LARGE SCALE GENOMIC DNA]</scope>
    <source>
        <strain evidence="1">LMG 22937</strain>
    </source>
</reference>
<dbReference type="AlphaFoldDB" id="A0A158KH15"/>
<keyword evidence="2" id="KW-1185">Reference proteome</keyword>
<dbReference type="Proteomes" id="UP000054925">
    <property type="component" value="Unassembled WGS sequence"/>
</dbReference>